<keyword evidence="1" id="KW-0472">Membrane</keyword>
<accession>A0A1M5PJ52</accession>
<keyword evidence="1" id="KW-0812">Transmembrane</keyword>
<name>A0A1M5PJ52_9FIRM</name>
<evidence type="ECO:0000313" key="3">
    <source>
        <dbReference type="Proteomes" id="UP000184032"/>
    </source>
</evidence>
<feature type="transmembrane region" description="Helical" evidence="1">
    <location>
        <begin position="124"/>
        <end position="145"/>
    </location>
</feature>
<gene>
    <name evidence="2" type="ORF">SAMN02745245_00349</name>
</gene>
<feature type="transmembrane region" description="Helical" evidence="1">
    <location>
        <begin position="12"/>
        <end position="31"/>
    </location>
</feature>
<feature type="transmembrane region" description="Helical" evidence="1">
    <location>
        <begin position="82"/>
        <end position="104"/>
    </location>
</feature>
<keyword evidence="3" id="KW-1185">Reference proteome</keyword>
<dbReference type="AlphaFoldDB" id="A0A1M5PJ52"/>
<evidence type="ECO:0000313" key="2">
    <source>
        <dbReference type="EMBL" id="SHH01747.1"/>
    </source>
</evidence>
<protein>
    <submittedName>
        <fullName evidence="2">Uncharacterized protein</fullName>
    </submittedName>
</protein>
<organism evidence="2 3">
    <name type="scientific">Anaerosphaera aminiphila DSM 21120</name>
    <dbReference type="NCBI Taxonomy" id="1120995"/>
    <lineage>
        <taxon>Bacteria</taxon>
        <taxon>Bacillati</taxon>
        <taxon>Bacillota</taxon>
        <taxon>Tissierellia</taxon>
        <taxon>Tissierellales</taxon>
        <taxon>Peptoniphilaceae</taxon>
        <taxon>Anaerosphaera</taxon>
    </lineage>
</organism>
<dbReference type="EMBL" id="FQXI01000001">
    <property type="protein sequence ID" value="SHH01747.1"/>
    <property type="molecule type" value="Genomic_DNA"/>
</dbReference>
<reference evidence="2 3" key="1">
    <citation type="submission" date="2016-11" db="EMBL/GenBank/DDBJ databases">
        <authorList>
            <person name="Jaros S."/>
            <person name="Januszkiewicz K."/>
            <person name="Wedrychowicz H."/>
        </authorList>
    </citation>
    <scope>NUCLEOTIDE SEQUENCE [LARGE SCALE GENOMIC DNA]</scope>
    <source>
        <strain evidence="2 3">DSM 21120</strain>
    </source>
</reference>
<feature type="transmembrane region" description="Helical" evidence="1">
    <location>
        <begin position="43"/>
        <end position="62"/>
    </location>
</feature>
<dbReference type="Proteomes" id="UP000184032">
    <property type="component" value="Unassembled WGS sequence"/>
</dbReference>
<evidence type="ECO:0000256" key="1">
    <source>
        <dbReference type="SAM" id="Phobius"/>
    </source>
</evidence>
<sequence>MKTNNNKKITRSKFLIAISNILLFVFCVIFLESSFNVKDIQELSKFCLTITFSFSILMFSIYSVKLPAISGDKDINIKMNSYIYRIFITLSCIFFSYVISISTFYNVFLIEYFITLPNITDFQIGFSLSMLLAMLNIIALFNMLINTLSNAISLTK</sequence>
<proteinExistence type="predicted"/>
<keyword evidence="1" id="KW-1133">Transmembrane helix</keyword>